<accession>A0A078MBU8</accession>
<keyword evidence="1" id="KW-0175">Coiled coil</keyword>
<dbReference type="InterPro" id="IPR050570">
    <property type="entry name" value="Cell_wall_metabolism_enzyme"/>
</dbReference>
<dbReference type="FunFam" id="2.70.70.10:FF:000006">
    <property type="entry name" value="M23 family peptidase"/>
    <property type="match status" value="1"/>
</dbReference>
<dbReference type="GO" id="GO:0004222">
    <property type="term" value="F:metalloendopeptidase activity"/>
    <property type="evidence" value="ECO:0007669"/>
    <property type="project" value="TreeGrafter"/>
</dbReference>
<dbReference type="PANTHER" id="PTHR21666:SF291">
    <property type="entry name" value="STAGE II SPORULATION PROTEIN Q"/>
    <property type="match status" value="1"/>
</dbReference>
<name>A0A078MBU8_9PSED</name>
<dbReference type="Gene3D" id="2.70.70.10">
    <property type="entry name" value="Glucose Permease (Domain IIA)"/>
    <property type="match status" value="1"/>
</dbReference>
<dbReference type="InterPro" id="IPR016047">
    <property type="entry name" value="M23ase_b-sheet_dom"/>
</dbReference>
<keyword evidence="2" id="KW-0812">Transmembrane</keyword>
<dbReference type="AlphaFoldDB" id="A0A078MBU8"/>
<dbReference type="InterPro" id="IPR011055">
    <property type="entry name" value="Dup_hybrid_motif"/>
</dbReference>
<evidence type="ECO:0000259" key="3">
    <source>
        <dbReference type="Pfam" id="PF01551"/>
    </source>
</evidence>
<dbReference type="EMBL" id="LK391969">
    <property type="protein sequence ID" value="CEF26009.1"/>
    <property type="molecule type" value="Genomic_DNA"/>
</dbReference>
<evidence type="ECO:0000256" key="2">
    <source>
        <dbReference type="SAM" id="Phobius"/>
    </source>
</evidence>
<dbReference type="PANTHER" id="PTHR21666">
    <property type="entry name" value="PEPTIDASE-RELATED"/>
    <property type="match status" value="1"/>
</dbReference>
<keyword evidence="2" id="KW-0472">Membrane</keyword>
<dbReference type="EMBL" id="LM997413">
    <property type="protein sequence ID" value="CEA02927.1"/>
    <property type="molecule type" value="Genomic_DNA"/>
</dbReference>
<feature type="domain" description="M23ase beta-sheet core" evidence="3">
    <location>
        <begin position="213"/>
        <end position="307"/>
    </location>
</feature>
<feature type="transmembrane region" description="Helical" evidence="2">
    <location>
        <begin position="27"/>
        <end position="47"/>
    </location>
</feature>
<dbReference type="PATRIC" id="fig|1461581.3.peg.912"/>
<protein>
    <submittedName>
        <fullName evidence="4">Peptidase M23</fullName>
    </submittedName>
</protein>
<evidence type="ECO:0000313" key="4">
    <source>
        <dbReference type="EMBL" id="CEA02927.1"/>
    </source>
</evidence>
<evidence type="ECO:0000256" key="1">
    <source>
        <dbReference type="SAM" id="Coils"/>
    </source>
</evidence>
<organism evidence="4">
    <name type="scientific">Pseudomonas saudimassiliensis</name>
    <dbReference type="NCBI Taxonomy" id="1461581"/>
    <lineage>
        <taxon>Bacteria</taxon>
        <taxon>Pseudomonadati</taxon>
        <taxon>Pseudomonadota</taxon>
        <taxon>Gammaproteobacteria</taxon>
        <taxon>Pseudomonadales</taxon>
        <taxon>Pseudomonadaceae</taxon>
        <taxon>Pseudomonas</taxon>
    </lineage>
</organism>
<feature type="coiled-coil region" evidence="1">
    <location>
        <begin position="83"/>
        <end position="117"/>
    </location>
</feature>
<reference evidence="4" key="1">
    <citation type="submission" date="2014-07" db="EMBL/GenBank/DDBJ databases">
        <authorList>
            <person name="Urmite Genomes Urmite Genomes"/>
        </authorList>
    </citation>
    <scope>NUCLEOTIDE SEQUENCE</scope>
    <source>
        <strain evidence="4">12M76_air</strain>
    </source>
</reference>
<dbReference type="CDD" id="cd12797">
    <property type="entry name" value="M23_peptidase"/>
    <property type="match status" value="1"/>
</dbReference>
<sequence length="314" mass="34252">MGNYIVNIIILTGRQGATKALTLGSPWVISGILAIIAMPIAAALVTWQMSGASAPETSRTALDYEQIWAQSIEGYELETDYIKEESQVQLEHMTQQLSRLQTRLSRLDALSERLTELADLSDGEFDFNTDPGMGGPELPSHSDDYAGADIQTVLDRLSARIDNRTQQLRLLEELLLNRQNDANAMLDFLPVQTGYISSGFGRRTDPITRRTATHSGLDFAAPRGTEIYALGAGVVTFSGRRGAYGNMVEISHAGGYKTRYAHAQDLLVEKGALVKKGQQIATVGSTGRSTGPHLHLEVYQNGMAINPARFLALK</sequence>
<dbReference type="SUPFAM" id="SSF51261">
    <property type="entry name" value="Duplicated hybrid motif"/>
    <property type="match status" value="1"/>
</dbReference>
<dbReference type="Pfam" id="PF01551">
    <property type="entry name" value="Peptidase_M23"/>
    <property type="match status" value="1"/>
</dbReference>
<gene>
    <name evidence="4" type="ORF">BN1049_00930</name>
</gene>
<keyword evidence="2" id="KW-1133">Transmembrane helix</keyword>
<proteinExistence type="predicted"/>